<reference evidence="1" key="1">
    <citation type="submission" date="2020-09" db="EMBL/GenBank/DDBJ databases">
        <title>Novel species of Mucilaginibacter isolated from a glacier on the Tibetan Plateau.</title>
        <authorList>
            <person name="Liu Q."/>
            <person name="Xin Y.-H."/>
        </authorList>
    </citation>
    <scope>NUCLEOTIDE SEQUENCE</scope>
    <source>
        <strain evidence="1">ZB1P21</strain>
    </source>
</reference>
<keyword evidence="2" id="KW-1185">Reference proteome</keyword>
<proteinExistence type="predicted"/>
<dbReference type="RefSeq" id="WP_191162952.1">
    <property type="nucleotide sequence ID" value="NZ_JACWMX010000003.1"/>
</dbReference>
<sequence>MLTSLLPKTKKALLIVLLLATTAFLYSFATFMGEQEWVSWGNKFLTESYDPSVEPKLKKYEIMLTPDHFIRLRKTYQQGKQEYYSFNVKRFTGLDYLPGTGQTDTLQVHTQTDDIIIQTYDDPKGDVDSMATTLSIPVKKIASSRLDSLKQAFLFLKAKGL</sequence>
<comment type="caution">
    <text evidence="1">The sequence shown here is derived from an EMBL/GenBank/DDBJ whole genome shotgun (WGS) entry which is preliminary data.</text>
</comment>
<evidence type="ECO:0000313" key="1">
    <source>
        <dbReference type="EMBL" id="MBD1393237.1"/>
    </source>
</evidence>
<accession>A0A926S1W3</accession>
<dbReference type="AlphaFoldDB" id="A0A926S1W3"/>
<gene>
    <name evidence="1" type="ORF">IDJ76_09015</name>
</gene>
<dbReference type="EMBL" id="JACWMX010000003">
    <property type="protein sequence ID" value="MBD1393237.1"/>
    <property type="molecule type" value="Genomic_DNA"/>
</dbReference>
<evidence type="ECO:0000313" key="2">
    <source>
        <dbReference type="Proteomes" id="UP000619078"/>
    </source>
</evidence>
<protein>
    <submittedName>
        <fullName evidence="1">Uncharacterized protein</fullName>
    </submittedName>
</protein>
<organism evidence="1 2">
    <name type="scientific">Mucilaginibacter glaciei</name>
    <dbReference type="NCBI Taxonomy" id="2772109"/>
    <lineage>
        <taxon>Bacteria</taxon>
        <taxon>Pseudomonadati</taxon>
        <taxon>Bacteroidota</taxon>
        <taxon>Sphingobacteriia</taxon>
        <taxon>Sphingobacteriales</taxon>
        <taxon>Sphingobacteriaceae</taxon>
        <taxon>Mucilaginibacter</taxon>
    </lineage>
</organism>
<dbReference type="Proteomes" id="UP000619078">
    <property type="component" value="Unassembled WGS sequence"/>
</dbReference>
<name>A0A926S1W3_9SPHI</name>